<proteinExistence type="predicted"/>
<name>A0AAT9H7G4_9FLAO</name>
<reference evidence="1" key="1">
    <citation type="submission" date="2024-05" db="EMBL/GenBank/DDBJ databases">
        <title>Whole-Genome Sequence of CFS9, a Potential Fish Probiotic Isolated from the Body Surface of Silurus asotus.</title>
        <authorList>
            <person name="Kojima M."/>
            <person name="Tobioka K."/>
            <person name="Yokota K."/>
            <person name="Nakatani H."/>
            <person name="Hori K."/>
            <person name="Tamaru Y."/>
            <person name="Okazaki F."/>
        </authorList>
    </citation>
    <scope>NUCLEOTIDE SEQUENCE</scope>
    <source>
        <strain evidence="1">CFS9</strain>
    </source>
</reference>
<sequence length="362" mass="39490">MNTYIKKHPIYIALCFAVLVCFSCDSKDDDKASNDAIIHLTVMNQNDSSIAEIPGDGETLLKLQARIPADADDKYRKVTFRASNGQFFSSTNSVVYEKTVNADGMAEAYLKVPLAHGPLFLSAEIGKDSDRYVSEQQITLLNVGEIIDLKILDHNGNPIGNEVKADGNTILTIKATVNYNSNAIGSIKFITSGGSFLGINNANSTVAINDKIATIQLKVPKTVGNIYIRGEAATNANIFKNGTLQLTRAFADNIILEPNRLSIDSSDDLVSINTYLTRNIGYVSTGSTAQYKAFQLDSNNNQVEIGRFTGLASAYTDDNGQITSVKFVPDTGDINFTEPIIIKVTTRNDSNQEIYRSFILNN</sequence>
<protein>
    <recommendedName>
        <fullName evidence="2">DUF5689 domain-containing protein</fullName>
    </recommendedName>
</protein>
<accession>A0AAT9H7G4</accession>
<dbReference type="RefSeq" id="WP_369616276.1">
    <property type="nucleotide sequence ID" value="NZ_AP031573.1"/>
</dbReference>
<evidence type="ECO:0008006" key="2">
    <source>
        <dbReference type="Google" id="ProtNLM"/>
    </source>
</evidence>
<evidence type="ECO:0000313" key="1">
    <source>
        <dbReference type="EMBL" id="BFM45276.1"/>
    </source>
</evidence>
<organism evidence="1">
    <name type="scientific">Flavobacterium sp. CFS9</name>
    <dbReference type="NCBI Taxonomy" id="3143118"/>
    <lineage>
        <taxon>Bacteria</taxon>
        <taxon>Pseudomonadati</taxon>
        <taxon>Bacteroidota</taxon>
        <taxon>Flavobacteriia</taxon>
        <taxon>Flavobacteriales</taxon>
        <taxon>Flavobacteriaceae</taxon>
        <taxon>Flavobacterium</taxon>
    </lineage>
</organism>
<gene>
    <name evidence="1" type="ORF">CFS9_39170</name>
</gene>
<dbReference type="AlphaFoldDB" id="A0AAT9H7G4"/>
<dbReference type="EMBL" id="AP031573">
    <property type="protein sequence ID" value="BFM45276.1"/>
    <property type="molecule type" value="Genomic_DNA"/>
</dbReference>